<dbReference type="GO" id="GO:0022857">
    <property type="term" value="F:transmembrane transporter activity"/>
    <property type="evidence" value="ECO:0007669"/>
    <property type="project" value="InterPro"/>
</dbReference>
<evidence type="ECO:0000313" key="10">
    <source>
        <dbReference type="EMBL" id="KAJ9635281.1"/>
    </source>
</evidence>
<keyword evidence="4 8" id="KW-0812">Transmembrane</keyword>
<accession>A0AA38Y4W7</accession>
<dbReference type="EMBL" id="JAPDRN010000034">
    <property type="protein sequence ID" value="KAJ9635281.1"/>
    <property type="molecule type" value="Genomic_DNA"/>
</dbReference>
<evidence type="ECO:0000256" key="5">
    <source>
        <dbReference type="ARBA" id="ARBA00022989"/>
    </source>
</evidence>
<feature type="transmembrane region" description="Helical" evidence="8">
    <location>
        <begin position="305"/>
        <end position="324"/>
    </location>
</feature>
<dbReference type="PROSITE" id="PS50850">
    <property type="entry name" value="MFS"/>
    <property type="match status" value="1"/>
</dbReference>
<feature type="compositionally biased region" description="Polar residues" evidence="7">
    <location>
        <begin position="1"/>
        <end position="23"/>
    </location>
</feature>
<keyword evidence="11" id="KW-1185">Reference proteome</keyword>
<feature type="region of interest" description="Disordered" evidence="7">
    <location>
        <begin position="1"/>
        <end position="58"/>
    </location>
</feature>
<dbReference type="AlphaFoldDB" id="A0AA38Y4W7"/>
<evidence type="ECO:0000256" key="8">
    <source>
        <dbReference type="SAM" id="Phobius"/>
    </source>
</evidence>
<name>A0AA38Y4W7_9EURO</name>
<evidence type="ECO:0000256" key="7">
    <source>
        <dbReference type="SAM" id="MobiDB-lite"/>
    </source>
</evidence>
<dbReference type="PANTHER" id="PTHR11360">
    <property type="entry name" value="MONOCARBOXYLATE TRANSPORTER"/>
    <property type="match status" value="1"/>
</dbReference>
<evidence type="ECO:0000256" key="2">
    <source>
        <dbReference type="ARBA" id="ARBA00006727"/>
    </source>
</evidence>
<feature type="transmembrane region" description="Helical" evidence="8">
    <location>
        <begin position="336"/>
        <end position="355"/>
    </location>
</feature>
<feature type="compositionally biased region" description="Basic and acidic residues" evidence="7">
    <location>
        <begin position="24"/>
        <end position="52"/>
    </location>
</feature>
<feature type="transmembrane region" description="Helical" evidence="8">
    <location>
        <begin position="64"/>
        <end position="87"/>
    </location>
</feature>
<dbReference type="PANTHER" id="PTHR11360:SF224">
    <property type="entry name" value="MAJOR FACILITATOR SUPERFAMILY (MFS) PROFILE DOMAIN-CONTAINING PROTEIN-RELATED"/>
    <property type="match status" value="1"/>
</dbReference>
<comment type="subcellular location">
    <subcellularLocation>
        <location evidence="1">Membrane</location>
        <topology evidence="1">Multi-pass membrane protein</topology>
    </subcellularLocation>
</comment>
<sequence>MASDMATSSLQKESTSPSDSNSLNEKKNLTNDTRSSQDHSSEPAHADVEKHAAAKPPGREAPGLTAWLVVLGAWCTSFCSFGWLNSIGVFQEYYQNVLLKEYSPSTISWIPSLQIFFIMGMGPIVGIIYDHYGPRWLLLGGTFLHVFGVMMASLGTEYYQILLAQGVCSAIGVSAIFQPAFSSVQGWFSRDKRGAAFGILFTGSSSGGVVFPIMVSHLIRQVGFGWAMRVSAFLMLFLLVVANLTVRPFQPPHPNEVSATQLRKPFTEVDFLLVTAGAFCFSYGFFVPINYLPLQALEAGISPNLTQYLLPILNAASLFGRLSAGFASDKFGPYNVFVAVCYLSGIWILGLWLPIASSTTTAGVVAFAVLFGFSSAAYVSLLAHLVMAISPMNFADIGWRTGVVLFVTAVGGFTTNPINGAILSGDGGWTGLKVFSGVFCIAGTTFVLAVRIRRGGRRFFVKV</sequence>
<reference evidence="10" key="1">
    <citation type="submission" date="2022-10" db="EMBL/GenBank/DDBJ databases">
        <title>Culturing micro-colonial fungi from biological soil crusts in the Mojave desert and describing Neophaeococcomyces mojavensis, and introducing the new genera and species Taxawa tesnikishii.</title>
        <authorList>
            <person name="Kurbessoian T."/>
            <person name="Stajich J.E."/>
        </authorList>
    </citation>
    <scope>NUCLEOTIDE SEQUENCE</scope>
    <source>
        <strain evidence="10">TK_35</strain>
    </source>
</reference>
<evidence type="ECO:0000256" key="1">
    <source>
        <dbReference type="ARBA" id="ARBA00004141"/>
    </source>
</evidence>
<keyword evidence="5 8" id="KW-1133">Transmembrane helix</keyword>
<dbReference type="Gene3D" id="1.20.1250.20">
    <property type="entry name" value="MFS general substrate transporter like domains"/>
    <property type="match status" value="2"/>
</dbReference>
<feature type="domain" description="Major facilitator superfamily (MFS) profile" evidence="9">
    <location>
        <begin position="65"/>
        <end position="455"/>
    </location>
</feature>
<dbReference type="InterPro" id="IPR020846">
    <property type="entry name" value="MFS_dom"/>
</dbReference>
<keyword evidence="3" id="KW-0813">Transport</keyword>
<dbReference type="SUPFAM" id="SSF103473">
    <property type="entry name" value="MFS general substrate transporter"/>
    <property type="match status" value="1"/>
</dbReference>
<feature type="transmembrane region" description="Helical" evidence="8">
    <location>
        <begin position="107"/>
        <end position="129"/>
    </location>
</feature>
<dbReference type="InterPro" id="IPR036259">
    <property type="entry name" value="MFS_trans_sf"/>
</dbReference>
<organism evidence="10 11">
    <name type="scientific">Knufia peltigerae</name>
    <dbReference type="NCBI Taxonomy" id="1002370"/>
    <lineage>
        <taxon>Eukaryota</taxon>
        <taxon>Fungi</taxon>
        <taxon>Dikarya</taxon>
        <taxon>Ascomycota</taxon>
        <taxon>Pezizomycotina</taxon>
        <taxon>Eurotiomycetes</taxon>
        <taxon>Chaetothyriomycetidae</taxon>
        <taxon>Chaetothyriales</taxon>
        <taxon>Trichomeriaceae</taxon>
        <taxon>Knufia</taxon>
    </lineage>
</organism>
<feature type="transmembrane region" description="Helical" evidence="8">
    <location>
        <begin position="226"/>
        <end position="246"/>
    </location>
</feature>
<evidence type="ECO:0000259" key="9">
    <source>
        <dbReference type="PROSITE" id="PS50850"/>
    </source>
</evidence>
<feature type="transmembrane region" description="Helical" evidence="8">
    <location>
        <begin position="194"/>
        <end position="214"/>
    </location>
</feature>
<evidence type="ECO:0000256" key="6">
    <source>
        <dbReference type="ARBA" id="ARBA00023136"/>
    </source>
</evidence>
<comment type="caution">
    <text evidence="10">The sequence shown here is derived from an EMBL/GenBank/DDBJ whole genome shotgun (WGS) entry which is preliminary data.</text>
</comment>
<protein>
    <recommendedName>
        <fullName evidence="9">Major facilitator superfamily (MFS) profile domain-containing protein</fullName>
    </recommendedName>
</protein>
<proteinExistence type="inferred from homology"/>
<keyword evidence="6 8" id="KW-0472">Membrane</keyword>
<dbReference type="InterPro" id="IPR050327">
    <property type="entry name" value="Proton-linked_MCT"/>
</dbReference>
<dbReference type="InterPro" id="IPR011701">
    <property type="entry name" value="MFS"/>
</dbReference>
<dbReference type="Pfam" id="PF07690">
    <property type="entry name" value="MFS_1"/>
    <property type="match status" value="1"/>
</dbReference>
<comment type="similarity">
    <text evidence="2">Belongs to the major facilitator superfamily. Monocarboxylate porter (TC 2.A.1.13) family.</text>
</comment>
<evidence type="ECO:0000256" key="4">
    <source>
        <dbReference type="ARBA" id="ARBA00022692"/>
    </source>
</evidence>
<feature type="transmembrane region" description="Helical" evidence="8">
    <location>
        <begin position="271"/>
        <end position="293"/>
    </location>
</feature>
<feature type="transmembrane region" description="Helical" evidence="8">
    <location>
        <begin position="361"/>
        <end position="385"/>
    </location>
</feature>
<dbReference type="CDD" id="cd17352">
    <property type="entry name" value="MFS_MCT_SLC16"/>
    <property type="match status" value="1"/>
</dbReference>
<feature type="transmembrane region" description="Helical" evidence="8">
    <location>
        <begin position="434"/>
        <end position="452"/>
    </location>
</feature>
<dbReference type="GO" id="GO:0016020">
    <property type="term" value="C:membrane"/>
    <property type="evidence" value="ECO:0007669"/>
    <property type="project" value="UniProtKB-SubCell"/>
</dbReference>
<feature type="transmembrane region" description="Helical" evidence="8">
    <location>
        <begin position="161"/>
        <end position="182"/>
    </location>
</feature>
<gene>
    <name evidence="10" type="ORF">H2204_005841</name>
</gene>
<evidence type="ECO:0000313" key="11">
    <source>
        <dbReference type="Proteomes" id="UP001172681"/>
    </source>
</evidence>
<feature type="transmembrane region" description="Helical" evidence="8">
    <location>
        <begin position="397"/>
        <end position="414"/>
    </location>
</feature>
<evidence type="ECO:0000256" key="3">
    <source>
        <dbReference type="ARBA" id="ARBA00022448"/>
    </source>
</evidence>
<dbReference type="Proteomes" id="UP001172681">
    <property type="component" value="Unassembled WGS sequence"/>
</dbReference>
<feature type="transmembrane region" description="Helical" evidence="8">
    <location>
        <begin position="136"/>
        <end position="155"/>
    </location>
</feature>